<feature type="domain" description="Integrase catalytic" evidence="1">
    <location>
        <begin position="172"/>
        <end position="289"/>
    </location>
</feature>
<dbReference type="Gene3D" id="3.30.420.10">
    <property type="entry name" value="Ribonuclease H-like superfamily/Ribonuclease H"/>
    <property type="match status" value="1"/>
</dbReference>
<name>A0ABT1Q3V7_9ACTN</name>
<dbReference type="RefSeq" id="WP_255922419.1">
    <property type="nucleotide sequence ID" value="NZ_JANFNG010000022.1"/>
</dbReference>
<dbReference type="InterPro" id="IPR012337">
    <property type="entry name" value="RNaseH-like_sf"/>
</dbReference>
<accession>A0ABT1Q3V7</accession>
<evidence type="ECO:0000313" key="2">
    <source>
        <dbReference type="EMBL" id="MCQ4083465.1"/>
    </source>
</evidence>
<comment type="caution">
    <text evidence="2">The sequence shown here is derived from an EMBL/GenBank/DDBJ whole genome shotgun (WGS) entry which is preliminary data.</text>
</comment>
<evidence type="ECO:0000313" key="3">
    <source>
        <dbReference type="Proteomes" id="UP001057702"/>
    </source>
</evidence>
<dbReference type="InterPro" id="IPR036397">
    <property type="entry name" value="RNaseH_sf"/>
</dbReference>
<evidence type="ECO:0000259" key="1">
    <source>
        <dbReference type="PROSITE" id="PS50994"/>
    </source>
</evidence>
<dbReference type="Proteomes" id="UP001057702">
    <property type="component" value="Unassembled WGS sequence"/>
</dbReference>
<protein>
    <submittedName>
        <fullName evidence="2">Integrase</fullName>
    </submittedName>
</protein>
<dbReference type="SUPFAM" id="SSF53098">
    <property type="entry name" value="Ribonuclease H-like"/>
    <property type="match status" value="1"/>
</dbReference>
<organism evidence="2 3">
    <name type="scientific">Streptomyces humicola</name>
    <dbReference type="NCBI Taxonomy" id="2953240"/>
    <lineage>
        <taxon>Bacteria</taxon>
        <taxon>Bacillati</taxon>
        <taxon>Actinomycetota</taxon>
        <taxon>Actinomycetes</taxon>
        <taxon>Kitasatosporales</taxon>
        <taxon>Streptomycetaceae</taxon>
        <taxon>Streptomyces</taxon>
    </lineage>
</organism>
<gene>
    <name evidence="2" type="ORF">NGB36_23375</name>
</gene>
<keyword evidence="3" id="KW-1185">Reference proteome</keyword>
<proteinExistence type="predicted"/>
<dbReference type="EMBL" id="JANFNG010000022">
    <property type="protein sequence ID" value="MCQ4083465.1"/>
    <property type="molecule type" value="Genomic_DNA"/>
</dbReference>
<dbReference type="PROSITE" id="PS50994">
    <property type="entry name" value="INTEGRASE"/>
    <property type="match status" value="1"/>
</dbReference>
<dbReference type="InterPro" id="IPR001584">
    <property type="entry name" value="Integrase_cat-core"/>
</dbReference>
<sequence>MALRVLYLIFLRLLGLLLLLSRSEKAKDVELLTLRHEVAVRRRQLGVRPRCEWPDRVVLAALARHQPSGLRRHRLVNPGTLLAWHRQLLRWKWRQKPARTGRPPICEELTALTLRLARDNSTWGYTRIQGQLRRLSHRVGASTIRRILRSAGLIPAPRRSPNAGLSWREFLRAQAPGLPAADSFHVDTAILKRLYVFFVMEVGTRTVHILGVTPHPTAAWATQLARNLLADLGDRASGFRSLLRDRDSRHTQAFDAVFTADDISILKSAPQAPKMNAHAERFIRTTRSECTDRLLIYNEQHARLVLAEYENQPTWSRAAGAEPAWTSLRMCERARSRRAADELPGTWSDRRISAVRRRDRSRVRPCRWRPGHVRRSPCPSTRRTSPCPF</sequence>
<reference evidence="2" key="1">
    <citation type="submission" date="2022-06" db="EMBL/GenBank/DDBJ databases">
        <title>Draft genome sequence of Streptomyces sp. RB6PN25 isolated from peat swamp forest in Thailand.</title>
        <authorList>
            <person name="Duangmal K."/>
            <person name="Klaysubun C."/>
        </authorList>
    </citation>
    <scope>NUCLEOTIDE SEQUENCE</scope>
    <source>
        <strain evidence="2">RB6PN25</strain>
    </source>
</reference>